<dbReference type="HOGENOM" id="CLU_060896_0_0_6"/>
<dbReference type="OrthoDB" id="5431982at2"/>
<dbReference type="AlphaFoldDB" id="A0A0E2Z0Z1"/>
<evidence type="ECO:0000313" key="3">
    <source>
        <dbReference type="EMBL" id="KFI18901.1"/>
    </source>
</evidence>
<dbReference type="EMBL" id="JPGN01000070">
    <property type="protein sequence ID" value="KFI18901.1"/>
    <property type="molecule type" value="Genomic_DNA"/>
</dbReference>
<feature type="compositionally biased region" description="Acidic residues" evidence="1">
    <location>
        <begin position="321"/>
        <end position="330"/>
    </location>
</feature>
<evidence type="ECO:0000256" key="1">
    <source>
        <dbReference type="SAM" id="MobiDB-lite"/>
    </source>
</evidence>
<dbReference type="Proteomes" id="UP000028839">
    <property type="component" value="Unassembled WGS sequence"/>
</dbReference>
<feature type="domain" description="DUF4340" evidence="2">
    <location>
        <begin position="67"/>
        <end position="244"/>
    </location>
</feature>
<evidence type="ECO:0000259" key="2">
    <source>
        <dbReference type="Pfam" id="PF14238"/>
    </source>
</evidence>
<feature type="compositionally biased region" description="Basic and acidic residues" evidence="1">
    <location>
        <begin position="304"/>
        <end position="313"/>
    </location>
</feature>
<dbReference type="InterPro" id="IPR025641">
    <property type="entry name" value="DUF4340"/>
</dbReference>
<evidence type="ECO:0000313" key="4">
    <source>
        <dbReference type="Proteomes" id="UP000028839"/>
    </source>
</evidence>
<dbReference type="Pfam" id="PF14238">
    <property type="entry name" value="DUF4340"/>
    <property type="match status" value="1"/>
</dbReference>
<reference evidence="3 4" key="1">
    <citation type="submission" date="2014-07" db="EMBL/GenBank/DDBJ databases">
        <title>Comparative analysis of Nitrosococcus oceani genome inventories of strains from Pacific and Atlantic gyres.</title>
        <authorList>
            <person name="Lim C.K."/>
            <person name="Wang L."/>
            <person name="Sayavedra-Soto L.A."/>
            <person name="Klotz M.G."/>
        </authorList>
    </citation>
    <scope>NUCLEOTIDE SEQUENCE [LARGE SCALE GENOMIC DNA]</scope>
    <source>
        <strain evidence="3 4">C-27</strain>
    </source>
</reference>
<feature type="region of interest" description="Disordered" evidence="1">
    <location>
        <begin position="303"/>
        <end position="330"/>
    </location>
</feature>
<protein>
    <recommendedName>
        <fullName evidence="2">DUF4340 domain-containing protein</fullName>
    </recommendedName>
</protein>
<gene>
    <name evidence="3" type="ORF">IB75_11410</name>
</gene>
<name>A0A0E2Z0Z1_9GAMM</name>
<comment type="caution">
    <text evidence="3">The sequence shown here is derived from an EMBL/GenBank/DDBJ whole genome shotgun (WGS) entry which is preliminary data.</text>
</comment>
<organism evidence="3 4">
    <name type="scientific">Nitrosococcus oceani C-27</name>
    <dbReference type="NCBI Taxonomy" id="314279"/>
    <lineage>
        <taxon>Bacteria</taxon>
        <taxon>Pseudomonadati</taxon>
        <taxon>Pseudomonadota</taxon>
        <taxon>Gammaproteobacteria</taxon>
        <taxon>Chromatiales</taxon>
        <taxon>Chromatiaceae</taxon>
        <taxon>Nitrosococcus</taxon>
    </lineage>
</organism>
<accession>A0A0E2Z0Z1</accession>
<sequence length="330" mass="37229">MKKWITILSGLLLAQLVLAVAVNLMGENYDAFEPQEPLLAFDVKAVEGLRIEDGQNSLLLKQQDGQWWLPESGNFPADQDAVERLLDELAVLEKGWPVATTAGAAKRFKVDQNVFERKLTLLGKDEAETVLYVGTSPGFRKVHVRPAEEEAVYAVAFNTWEANAKADDWINKDILKLDGDQVTRVEMPGFVLERDGEALKVADLDAQEETKREEARALVDKLADLRIQSLLDSEAESEYQQAEPELEIKLARKSGDPLIYRFFKPEEEDYYLLKRSDWEPYFKVAAFTLEPIKKIGRENLVQAKTKETPKETAEGNVSAEAELDTAEVKE</sequence>
<proteinExistence type="predicted"/>